<accession>A0A3M3ANC5</accession>
<evidence type="ECO:0000313" key="3">
    <source>
        <dbReference type="EMBL" id="RMM01978.1"/>
    </source>
</evidence>
<dbReference type="Proteomes" id="UP000272627">
    <property type="component" value="Unassembled WGS sequence"/>
</dbReference>
<gene>
    <name evidence="3" type="ORF">ALQ86_04843</name>
    <name evidence="2" type="ORF">PSE10A_19070</name>
</gene>
<dbReference type="Proteomes" id="UP000630864">
    <property type="component" value="Unassembled WGS sequence"/>
</dbReference>
<dbReference type="InterPro" id="IPR015927">
    <property type="entry name" value="Peptidase_S24_S26A/B/C"/>
</dbReference>
<dbReference type="InterPro" id="IPR039418">
    <property type="entry name" value="LexA-like"/>
</dbReference>
<evidence type="ECO:0000313" key="2">
    <source>
        <dbReference type="EMBL" id="GFZ59396.1"/>
    </source>
</evidence>
<organism evidence="3 4">
    <name type="scientific">Pseudomonas amygdali pv. eriobotryae</name>
    <dbReference type="NCBI Taxonomy" id="129137"/>
    <lineage>
        <taxon>Bacteria</taxon>
        <taxon>Pseudomonadati</taxon>
        <taxon>Pseudomonadota</taxon>
        <taxon>Gammaproteobacteria</taxon>
        <taxon>Pseudomonadales</taxon>
        <taxon>Pseudomonadaceae</taxon>
        <taxon>Pseudomonas</taxon>
        <taxon>Pseudomonas amygdali</taxon>
    </lineage>
</organism>
<dbReference type="EMBL" id="RBOA01000141">
    <property type="protein sequence ID" value="RMM01978.1"/>
    <property type="molecule type" value="Genomic_DNA"/>
</dbReference>
<reference evidence="3 4" key="1">
    <citation type="submission" date="2018-08" db="EMBL/GenBank/DDBJ databases">
        <title>Recombination of ecologically and evolutionarily significant loci maintains genetic cohesion in the Pseudomonas syringae species complex.</title>
        <authorList>
            <person name="Dillon M."/>
            <person name="Thakur S."/>
            <person name="Almeida R.N.D."/>
            <person name="Weir B.S."/>
            <person name="Guttman D.S."/>
        </authorList>
    </citation>
    <scope>NUCLEOTIDE SEQUENCE [LARGE SCALE GENOMIC DNA]</scope>
    <source>
        <strain evidence="3 4">ICMP 8636</strain>
    </source>
</reference>
<protein>
    <submittedName>
        <fullName evidence="2 3">Peptidase S24</fullName>
    </submittedName>
</protein>
<reference evidence="2" key="2">
    <citation type="submission" date="2020-09" db="EMBL/GenBank/DDBJ databases">
        <title>Pseudomonas syringae pv. eriobotryae genome sequence causing loquat canker disease.</title>
        <authorList>
            <person name="Fukuda S."/>
            <person name="Tashiro H."/>
            <person name="Nagano Y."/>
        </authorList>
    </citation>
    <scope>NUCLEOTIDE SEQUENCE</scope>
    <source>
        <strain evidence="2">AM001</strain>
    </source>
</reference>
<dbReference type="SUPFAM" id="SSF51306">
    <property type="entry name" value="LexA/Signal peptidase"/>
    <property type="match status" value="1"/>
</dbReference>
<feature type="domain" description="Peptidase S24/S26A/S26B/S26C" evidence="1">
    <location>
        <begin position="45"/>
        <end position="162"/>
    </location>
</feature>
<dbReference type="Pfam" id="PF00717">
    <property type="entry name" value="Peptidase_S24"/>
    <property type="match status" value="1"/>
</dbReference>
<dbReference type="Gene3D" id="2.10.109.10">
    <property type="entry name" value="Umud Fragment, subunit A"/>
    <property type="match status" value="1"/>
</dbReference>
<dbReference type="AlphaFoldDB" id="A0A3M3ANC5"/>
<sequence>MPAYTIDRTRAEELTVYAYSNLNRKVSHMSVVILGPLSEGGIKLPLYSFQVPAGFASPAVDYIEKHVSLDEMAEVRAPHVYLAKILGDSMIGAGIFDRDLIVVDRSRNAEHGEIVVAALNNSEPICKRLFMIDGVVKLQSENAAYPARHILEGDNLVIWGVVNYSMRRHGKA</sequence>
<name>A0A3M3ANC5_PSEA0</name>
<dbReference type="InterPro" id="IPR050077">
    <property type="entry name" value="LexA_repressor"/>
</dbReference>
<dbReference type="CDD" id="cd06529">
    <property type="entry name" value="S24_LexA-like"/>
    <property type="match status" value="1"/>
</dbReference>
<evidence type="ECO:0000259" key="1">
    <source>
        <dbReference type="Pfam" id="PF00717"/>
    </source>
</evidence>
<dbReference type="InterPro" id="IPR036286">
    <property type="entry name" value="LexA/Signal_pep-like_sf"/>
</dbReference>
<dbReference type="PANTHER" id="PTHR33516">
    <property type="entry name" value="LEXA REPRESSOR"/>
    <property type="match status" value="1"/>
</dbReference>
<comment type="caution">
    <text evidence="3">The sequence shown here is derived from an EMBL/GenBank/DDBJ whole genome shotgun (WGS) entry which is preliminary data.</text>
</comment>
<evidence type="ECO:0000313" key="4">
    <source>
        <dbReference type="Proteomes" id="UP000272627"/>
    </source>
</evidence>
<proteinExistence type="predicted"/>
<dbReference type="PANTHER" id="PTHR33516:SF2">
    <property type="entry name" value="LEXA REPRESSOR-RELATED"/>
    <property type="match status" value="1"/>
</dbReference>
<dbReference type="EMBL" id="BMZW01000008">
    <property type="protein sequence ID" value="GFZ59396.1"/>
    <property type="molecule type" value="Genomic_DNA"/>
</dbReference>